<dbReference type="RefSeq" id="WP_151158246.1">
    <property type="nucleotide sequence ID" value="NZ_VZRA01000009.1"/>
</dbReference>
<evidence type="ECO:0008006" key="3">
    <source>
        <dbReference type="Google" id="ProtNLM"/>
    </source>
</evidence>
<organism evidence="1 2">
    <name type="scientific">Oryzomonas sagensis</name>
    <dbReference type="NCBI Taxonomy" id="2603857"/>
    <lineage>
        <taxon>Bacteria</taxon>
        <taxon>Pseudomonadati</taxon>
        <taxon>Thermodesulfobacteriota</taxon>
        <taxon>Desulfuromonadia</taxon>
        <taxon>Geobacterales</taxon>
        <taxon>Geobacteraceae</taxon>
        <taxon>Oryzomonas</taxon>
    </lineage>
</organism>
<dbReference type="Proteomes" id="UP000798046">
    <property type="component" value="Unassembled WGS sequence"/>
</dbReference>
<dbReference type="EMBL" id="VZRA01000009">
    <property type="protein sequence ID" value="KAB0668360.1"/>
    <property type="molecule type" value="Genomic_DNA"/>
</dbReference>
<accession>A0ABQ6TK48</accession>
<evidence type="ECO:0000313" key="2">
    <source>
        <dbReference type="Proteomes" id="UP000798046"/>
    </source>
</evidence>
<evidence type="ECO:0000313" key="1">
    <source>
        <dbReference type="EMBL" id="KAB0668360.1"/>
    </source>
</evidence>
<name>A0ABQ6TK48_9BACT</name>
<protein>
    <recommendedName>
        <fullName evidence="3">ApeA N-terminal domain-containing protein</fullName>
    </recommendedName>
</protein>
<comment type="caution">
    <text evidence="1">The sequence shown here is derived from an EMBL/GenBank/DDBJ whole genome shotgun (WGS) entry which is preliminary data.</text>
</comment>
<keyword evidence="2" id="KW-1185">Reference proteome</keyword>
<proteinExistence type="predicted"/>
<reference evidence="1 2" key="1">
    <citation type="journal article" date="2020" name="Microorganisms">
        <title>Description of Three Novel Members in the Family Geobacteraceae, Oryzomonas japonicum gen. nov., sp. nov., Oryzomonas sagensis sp. nov., and Oryzomonas ruber sp. nov.</title>
        <authorList>
            <person name="Xu Z."/>
            <person name="Masuda Y."/>
            <person name="Hayakawa C."/>
            <person name="Ushijima N."/>
            <person name="Kawano K."/>
            <person name="Shiratori Y."/>
            <person name="Senoo K."/>
            <person name="Itoh H."/>
        </authorList>
    </citation>
    <scope>NUCLEOTIDE SEQUENCE [LARGE SCALE GENOMIC DNA]</scope>
    <source>
        <strain evidence="1 2">Red100</strain>
    </source>
</reference>
<gene>
    <name evidence="1" type="ORF">F6V30_16360</name>
</gene>
<sequence>MKFTSYIANRLQSFSLDCKIENEFVVLTIDGTPIKIRIDDEWEQAYQQYKTAKSITFDTTTRILCHNKAVEVPLMRLDQEFYRDLQYLFTDSSGNTVSISRSTAMYSFAHFDSDEYPKYFERVVKRRITGRSRTSFPINALMTNPFTATYTAKSRKKPSNLFEKSISKIKACLFKLAVEQRDCLEIWKAKDQRCLPLHTDNTSDDFSIPKAEYEDNVVSYYKVARSSPFPSQSFLDYFHVLEYHFLRVTEDKLHHQIRTMVYQTNFRANEDGLDRIIALVRSSDAINDETEMLRSVIQKFVPEHDFISYLKSVEDDCGHKIYTKKRKIFGEHLEISTAEGHAISNAAKVLKHIRNAIVHSSDRYKREDCHIPLSESENVIEEFIPIIRYFAEKVIYGTAN</sequence>